<proteinExistence type="predicted"/>
<dbReference type="PROSITE" id="PS00909">
    <property type="entry name" value="MR_MLE_2"/>
    <property type="match status" value="1"/>
</dbReference>
<dbReference type="Gene3D" id="3.20.20.120">
    <property type="entry name" value="Enolase-like C-terminal domain"/>
    <property type="match status" value="1"/>
</dbReference>
<dbReference type="SMART" id="SM00922">
    <property type="entry name" value="MR_MLE"/>
    <property type="match status" value="1"/>
</dbReference>
<dbReference type="GO" id="GO:0009063">
    <property type="term" value="P:amino acid catabolic process"/>
    <property type="evidence" value="ECO:0007669"/>
    <property type="project" value="InterPro"/>
</dbReference>
<dbReference type="OrthoDB" id="9796450at2"/>
<name>A0A418MDL7_9BACT</name>
<evidence type="ECO:0000313" key="4">
    <source>
        <dbReference type="Proteomes" id="UP000283523"/>
    </source>
</evidence>
<dbReference type="AlphaFoldDB" id="A0A418MDL7"/>
<dbReference type="Pfam" id="PF02746">
    <property type="entry name" value="MR_MLE_N"/>
    <property type="match status" value="1"/>
</dbReference>
<gene>
    <name evidence="3" type="ORF">DYU11_06080</name>
</gene>
<keyword evidence="1" id="KW-0732">Signal</keyword>
<dbReference type="PANTHER" id="PTHR48080:SF6">
    <property type="entry name" value="STARVATION-SENSING PROTEIN RSPA"/>
    <property type="match status" value="1"/>
</dbReference>
<dbReference type="InterPro" id="IPR029017">
    <property type="entry name" value="Enolase-like_N"/>
</dbReference>
<dbReference type="InterPro" id="IPR029065">
    <property type="entry name" value="Enolase_C-like"/>
</dbReference>
<dbReference type="EMBL" id="QXED01000002">
    <property type="protein sequence ID" value="RIV24884.1"/>
    <property type="molecule type" value="Genomic_DNA"/>
</dbReference>
<dbReference type="GO" id="GO:0000287">
    <property type="term" value="F:magnesium ion binding"/>
    <property type="evidence" value="ECO:0007669"/>
    <property type="project" value="UniProtKB-ARBA"/>
</dbReference>
<dbReference type="GO" id="GO:0016854">
    <property type="term" value="F:racemase and epimerase activity"/>
    <property type="evidence" value="ECO:0007669"/>
    <property type="project" value="UniProtKB-ARBA"/>
</dbReference>
<dbReference type="InterPro" id="IPR006311">
    <property type="entry name" value="TAT_signal"/>
</dbReference>
<sequence>MNRRTLLQQLTTGAALSAASLAPVPEALAQQPRPKTLNGLPPLTITDVKTILTSPNGIRLVVVKIETSEPGLYGIGCATFTQRAYVVHTAIEKYLKPFLMGRNADEIEDIWQSSYVSSYWRNGPVLFNAMSGVDMALWDIKAKRANMPLYQLLGGKCRAGADLYFHAQGSSPEEVEDSARAAMERGYRHVRVQMGLKGNAVYGAKGPTGTPASSVGTSGTQAGLATPAVTVPGPTNPKLVFDPNAYVKSVPKLFEHLRVKLGDEVELLHDIHERVSLSQAVQICKTVEPYRPFFIEDPFPPEDNDHFKLLRQQTTVPLAMGELFNTQHEYVPLIKDRLIDFIRIHISQIGGLSPARKVQAMCEFFGVKTAWHGPGDASPVAHASQLALELASYNFGIHEGYVFPENTQEVFPGCPTVKDGYMYAQEKPGHGVEINEKVAAKFPFPDGPTFDYSWGATRKKDGTVIRP</sequence>
<dbReference type="PROSITE" id="PS00908">
    <property type="entry name" value="MR_MLE_1"/>
    <property type="match status" value="1"/>
</dbReference>
<reference evidence="3 4" key="1">
    <citation type="submission" date="2018-08" db="EMBL/GenBank/DDBJ databases">
        <title>Fibrisoma montanum sp. nov., isolated from Danxia mountain soil.</title>
        <authorList>
            <person name="Huang Y."/>
        </authorList>
    </citation>
    <scope>NUCLEOTIDE SEQUENCE [LARGE SCALE GENOMIC DNA]</scope>
    <source>
        <strain evidence="3 4">HYT19</strain>
    </source>
</reference>
<keyword evidence="4" id="KW-1185">Reference proteome</keyword>
<evidence type="ECO:0000313" key="3">
    <source>
        <dbReference type="EMBL" id="RIV24884.1"/>
    </source>
</evidence>
<evidence type="ECO:0000259" key="2">
    <source>
        <dbReference type="SMART" id="SM00922"/>
    </source>
</evidence>
<dbReference type="SUPFAM" id="SSF54826">
    <property type="entry name" value="Enolase N-terminal domain-like"/>
    <property type="match status" value="1"/>
</dbReference>
<dbReference type="Pfam" id="PF13378">
    <property type="entry name" value="MR_MLE_C"/>
    <property type="match status" value="1"/>
</dbReference>
<feature type="chain" id="PRO_5019511330" evidence="1">
    <location>
        <begin position="30"/>
        <end position="467"/>
    </location>
</feature>
<feature type="signal peptide" evidence="1">
    <location>
        <begin position="1"/>
        <end position="29"/>
    </location>
</feature>
<dbReference type="InterPro" id="IPR018110">
    <property type="entry name" value="Mandel_Rmase/mucon_lact_enz_CS"/>
</dbReference>
<dbReference type="RefSeq" id="WP_119666773.1">
    <property type="nucleotide sequence ID" value="NZ_QXED01000002.1"/>
</dbReference>
<dbReference type="InterPro" id="IPR034593">
    <property type="entry name" value="DgoD-like"/>
</dbReference>
<dbReference type="SUPFAM" id="SSF51604">
    <property type="entry name" value="Enolase C-terminal domain-like"/>
    <property type="match status" value="1"/>
</dbReference>
<dbReference type="Proteomes" id="UP000283523">
    <property type="component" value="Unassembled WGS sequence"/>
</dbReference>
<dbReference type="InterPro" id="IPR013341">
    <property type="entry name" value="Mandelate_racemase_N_dom"/>
</dbReference>
<dbReference type="Gene3D" id="3.30.390.10">
    <property type="entry name" value="Enolase-like, N-terminal domain"/>
    <property type="match status" value="1"/>
</dbReference>
<evidence type="ECO:0000256" key="1">
    <source>
        <dbReference type="SAM" id="SignalP"/>
    </source>
</evidence>
<dbReference type="PROSITE" id="PS51318">
    <property type="entry name" value="TAT"/>
    <property type="match status" value="1"/>
</dbReference>
<dbReference type="InterPro" id="IPR036849">
    <property type="entry name" value="Enolase-like_C_sf"/>
</dbReference>
<dbReference type="InterPro" id="IPR013342">
    <property type="entry name" value="Mandelate_racemase_C"/>
</dbReference>
<feature type="domain" description="Mandelate racemase/muconate lactonizing enzyme C-terminal" evidence="2">
    <location>
        <begin position="172"/>
        <end position="317"/>
    </location>
</feature>
<accession>A0A418MDL7</accession>
<protein>
    <submittedName>
        <fullName evidence="3">Starvation-sensing protein RspA</fullName>
    </submittedName>
</protein>
<comment type="caution">
    <text evidence="3">The sequence shown here is derived from an EMBL/GenBank/DDBJ whole genome shotgun (WGS) entry which is preliminary data.</text>
</comment>
<dbReference type="PANTHER" id="PTHR48080">
    <property type="entry name" value="D-GALACTONATE DEHYDRATASE-RELATED"/>
    <property type="match status" value="1"/>
</dbReference>
<organism evidence="3 4">
    <name type="scientific">Fibrisoma montanum</name>
    <dbReference type="NCBI Taxonomy" id="2305895"/>
    <lineage>
        <taxon>Bacteria</taxon>
        <taxon>Pseudomonadati</taxon>
        <taxon>Bacteroidota</taxon>
        <taxon>Cytophagia</taxon>
        <taxon>Cytophagales</taxon>
        <taxon>Spirosomataceae</taxon>
        <taxon>Fibrisoma</taxon>
    </lineage>
</organism>